<dbReference type="RefSeq" id="WP_021828030.1">
    <property type="nucleotide sequence ID" value="NZ_AWTR02000045.1"/>
</dbReference>
<evidence type="ECO:0000313" key="9">
    <source>
        <dbReference type="EMBL" id="ETZ07430.1"/>
    </source>
</evidence>
<keyword evidence="10" id="KW-1185">Reference proteome</keyword>
<keyword evidence="2 7" id="KW-0812">Transmembrane</keyword>
<keyword evidence="4 7" id="KW-0472">Membrane</keyword>
<dbReference type="InterPro" id="IPR003319">
    <property type="entry name" value="YMF19-like_N"/>
</dbReference>
<evidence type="ECO:0000256" key="4">
    <source>
        <dbReference type="ARBA" id="ARBA00023136"/>
    </source>
</evidence>
<evidence type="ECO:0000256" key="1">
    <source>
        <dbReference type="ARBA" id="ARBA00004370"/>
    </source>
</evidence>
<feature type="domain" description="ATP synthase YMF19-like N-terminal" evidence="8">
    <location>
        <begin position="2"/>
        <end position="77"/>
    </location>
</feature>
<dbReference type="AlphaFoldDB" id="W6THM0"/>
<evidence type="ECO:0000256" key="5">
    <source>
        <dbReference type="ARBA" id="ARBA00023310"/>
    </source>
</evidence>
<keyword evidence="6" id="KW-0175">Coiled coil</keyword>
<comment type="caution">
    <text evidence="9">The sequence shown here is derived from an EMBL/GenBank/DDBJ whole genome shotgun (WGS) entry which is preliminary data.</text>
</comment>
<dbReference type="STRING" id="1399147.P618_200378"/>
<dbReference type="OrthoDB" id="9805716at2"/>
<organism evidence="9 10">
    <name type="scientific">Holospora obtusa F1</name>
    <dbReference type="NCBI Taxonomy" id="1399147"/>
    <lineage>
        <taxon>Bacteria</taxon>
        <taxon>Pseudomonadati</taxon>
        <taxon>Pseudomonadota</taxon>
        <taxon>Alphaproteobacteria</taxon>
        <taxon>Holosporales</taxon>
        <taxon>Holosporaceae</taxon>
        <taxon>Holospora</taxon>
    </lineage>
</organism>
<dbReference type="GO" id="GO:0006754">
    <property type="term" value="P:ATP biosynthetic process"/>
    <property type="evidence" value="ECO:0007669"/>
    <property type="project" value="UniProtKB-KW"/>
</dbReference>
<accession>W6THM0</accession>
<dbReference type="Proteomes" id="UP000019112">
    <property type="component" value="Unassembled WGS sequence"/>
</dbReference>
<dbReference type="EMBL" id="AWTR02000045">
    <property type="protein sequence ID" value="ETZ07430.1"/>
    <property type="molecule type" value="Genomic_DNA"/>
</dbReference>
<evidence type="ECO:0000259" key="8">
    <source>
        <dbReference type="Pfam" id="PF02326"/>
    </source>
</evidence>
<dbReference type="Pfam" id="PF02326">
    <property type="entry name" value="YMF19"/>
    <property type="match status" value="1"/>
</dbReference>
<reference evidence="9 10" key="1">
    <citation type="journal article" date="2014" name="FEMS Microbiol. Lett.">
        <title>Draft genome sequences of three Holospora species (Holospora obtusa, Holospora undulata, and Holospora elegans), endonuclear symbiotic bacteria of the ciliate Paramecium caudatum.</title>
        <authorList>
            <person name="Dohra H."/>
            <person name="Tanaka K."/>
            <person name="Suzuki T."/>
            <person name="Fujishima M."/>
            <person name="Suzuki H."/>
        </authorList>
    </citation>
    <scope>NUCLEOTIDE SEQUENCE [LARGE SCALE GENOMIC DNA]</scope>
    <source>
        <strain evidence="9 10">F1</strain>
    </source>
</reference>
<evidence type="ECO:0000256" key="3">
    <source>
        <dbReference type="ARBA" id="ARBA00022989"/>
    </source>
</evidence>
<keyword evidence="5" id="KW-0066">ATP synthesis</keyword>
<evidence type="ECO:0000256" key="6">
    <source>
        <dbReference type="SAM" id="Coils"/>
    </source>
</evidence>
<dbReference type="GO" id="GO:0016020">
    <property type="term" value="C:membrane"/>
    <property type="evidence" value="ECO:0007669"/>
    <property type="project" value="UniProtKB-SubCell"/>
</dbReference>
<protein>
    <submittedName>
        <fullName evidence="9">ATP synthase subunit b</fullName>
    </submittedName>
</protein>
<proteinExistence type="predicted"/>
<feature type="transmembrane region" description="Helical" evidence="7">
    <location>
        <begin position="12"/>
        <end position="32"/>
    </location>
</feature>
<sequence>MPQFDSQFFSSQIFWVCVCFGVLWASMHWWIVPRVRSIQIIRSTQVSDIMEEARHLHEKSTQIRAQCDAQQDALEKNFQNQIRSLAQTQEKAVTQHLLQLKERFDLELSKVKEELSRLEHTFSEQLKKDAIDIAQVLIQQQKEKNHGNQ</sequence>
<evidence type="ECO:0000256" key="7">
    <source>
        <dbReference type="SAM" id="Phobius"/>
    </source>
</evidence>
<name>W6THM0_HOLOB</name>
<gene>
    <name evidence="9" type="ORF">P618_200378</name>
</gene>
<comment type="subcellular location">
    <subcellularLocation>
        <location evidence="1">Membrane</location>
    </subcellularLocation>
</comment>
<keyword evidence="3 7" id="KW-1133">Transmembrane helix</keyword>
<feature type="coiled-coil region" evidence="6">
    <location>
        <begin position="71"/>
        <end position="128"/>
    </location>
</feature>
<evidence type="ECO:0000313" key="10">
    <source>
        <dbReference type="Proteomes" id="UP000019112"/>
    </source>
</evidence>
<evidence type="ECO:0000256" key="2">
    <source>
        <dbReference type="ARBA" id="ARBA00022692"/>
    </source>
</evidence>